<dbReference type="Gene3D" id="2.130.10.10">
    <property type="entry name" value="YVTN repeat-like/Quinoprotein amine dehydrogenase"/>
    <property type="match status" value="1"/>
</dbReference>
<proteinExistence type="predicted"/>
<protein>
    <submittedName>
        <fullName evidence="1">Alp1057</fullName>
    </submittedName>
</protein>
<reference evidence="1" key="1">
    <citation type="submission" date="2017-12" db="EMBL/GenBank/DDBJ databases">
        <authorList>
            <person name="Hurst M.R.H."/>
        </authorList>
    </citation>
    <scope>NUCLEOTIDE SEQUENCE</scope>
    <source>
        <strain evidence="1">CH-1</strain>
    </source>
</reference>
<reference evidence="1" key="2">
    <citation type="journal article" date="2018" name="Curr. Microbiol.">
        <title>Infection Function of Adhesin-Like Protein ALP609 from Spiroplasma melliferum CH-1.</title>
        <authorList>
            <person name="Zha G.D."/>
            <person name="Yang D.H."/>
            <person name="Wang J.J."/>
            <person name="Yang B."/>
            <person name="Yu H.S."/>
        </authorList>
    </citation>
    <scope>NUCLEOTIDE SEQUENCE</scope>
    <source>
        <strain evidence="1">CH-1</strain>
    </source>
</reference>
<evidence type="ECO:0000313" key="1">
    <source>
        <dbReference type="EMBL" id="AUW64504.1"/>
    </source>
</evidence>
<dbReference type="EMBL" id="MG708363">
    <property type="protein sequence ID" value="AUW64504.1"/>
    <property type="molecule type" value="Genomic_DNA"/>
</dbReference>
<accession>A0A2L0ARU9</accession>
<name>A0A2L0ARU9_SPIME</name>
<dbReference type="AlphaFoldDB" id="A0A2L0ARU9"/>
<dbReference type="InterPro" id="IPR015943">
    <property type="entry name" value="WD40/YVTN_repeat-like_dom_sf"/>
</dbReference>
<dbReference type="RefSeq" id="WP_101519290.1">
    <property type="nucleotide sequence ID" value="NZ_PHSJ01000013.1"/>
</dbReference>
<gene>
    <name evidence="1" type="primary">alp1057</name>
</gene>
<organism evidence="1">
    <name type="scientific">Spiroplasma melliferum</name>
    <dbReference type="NCBI Taxonomy" id="2134"/>
    <lineage>
        <taxon>Bacteria</taxon>
        <taxon>Bacillati</taxon>
        <taxon>Mycoplasmatota</taxon>
        <taxon>Mollicutes</taxon>
        <taxon>Entomoplasmatales</taxon>
        <taxon>Spiroplasmataceae</taxon>
        <taxon>Spiroplasma</taxon>
    </lineage>
</organism>
<sequence length="434" mass="50198">MKKLLSVLTMSTAIFNGISAITAVRFNNEVSTNFINNENKYAKLIKINKETVQFIAFDDKGNSFMGTKNELYHLKYKKTKKQKINGINELTKTITFYKNITYIGTKKGAYILNNGETTATKINNFNFFTNHELKIDNNKIYACSYIGNYKFIDGETTAIKISGLDLVSVHLLEIAENHNVYFATNRGLYVLKHGETTAVKINNVNENVWTIKIINNDVYFGTDFGAYVLKDGATNPKQINEVRGKISLIATANNELYLAGENDMIYHLKNKEINTIELNTITEKGIRKIYFDKMNDNIYIQQYFNDIYLLIDKNKIMKDEIFEKWYKFLAPDILKVKLSFYQVEEIVNKFEKKQKPDFMAWLNTTIKNIPEADHSGAGGSITNDNIKIISNLIYEHYSDFHTKYQQMRENDELVLSTTTNGYWDESDLYIIRNL</sequence>